<organism evidence="15 16">
    <name type="scientific">Sphagnum troendelagicum</name>
    <dbReference type="NCBI Taxonomy" id="128251"/>
    <lineage>
        <taxon>Eukaryota</taxon>
        <taxon>Viridiplantae</taxon>
        <taxon>Streptophyta</taxon>
        <taxon>Embryophyta</taxon>
        <taxon>Bryophyta</taxon>
        <taxon>Sphagnophytina</taxon>
        <taxon>Sphagnopsida</taxon>
        <taxon>Sphagnales</taxon>
        <taxon>Sphagnaceae</taxon>
        <taxon>Sphagnum</taxon>
    </lineage>
</organism>
<dbReference type="InterPro" id="IPR026610">
    <property type="entry name" value="Hen1"/>
</dbReference>
<dbReference type="InterPro" id="IPR040813">
    <property type="entry name" value="Hen1_Lam_C"/>
</dbReference>
<feature type="region of interest" description="Disordered" evidence="13">
    <location>
        <begin position="377"/>
        <end position="398"/>
    </location>
</feature>
<feature type="domain" description="Small RNA 2'-O-methyltransferase Hen1 La-motif C-terminal" evidence="14">
    <location>
        <begin position="13"/>
        <end position="56"/>
    </location>
</feature>
<evidence type="ECO:0000313" key="15">
    <source>
        <dbReference type="EMBL" id="CAK9237258.1"/>
    </source>
</evidence>
<keyword evidence="7" id="KW-0479">Metal-binding</keyword>
<evidence type="ECO:0000256" key="5">
    <source>
        <dbReference type="ARBA" id="ARBA00022679"/>
    </source>
</evidence>
<evidence type="ECO:0000256" key="3">
    <source>
        <dbReference type="ARBA" id="ARBA00021330"/>
    </source>
</evidence>
<evidence type="ECO:0000256" key="9">
    <source>
        <dbReference type="ARBA" id="ARBA00022884"/>
    </source>
</evidence>
<sequence length="463" mass="51815">METLCYPEGLDVKNERARFLMGYAVHGDAILANIGSTWHSEGKCVYGDVTLNNYHRSPLHLFVDHSGKEETSIDCTDEDKSDQVKEFHVPGAQDIEGPFPYTVMVQQPEGDEGKSDKIEFESEGFFRTTYDAIQSAAQKAVHHYNTWCESGPHPPPHNMSRHDLSDFSELSSLTACGKCNCNEDMAELENLLEGQHEFEFELGAGTVIAPFEEWVRRAHVGQTLCFQVPAQPVDLLLASNKNIMSGDLFNSLLKELRSLRQIMGVDISQKTLIRAAKALQRTLTTQKPGHSCPLASLQKLSLYEGSITDMDPQLHAPDVATCIEVMGHLDREEVEKVGRECWAVLFHEIWIVRTPNMEYNPILRGLQWDPATSSSCRVGIPSRDSEAHMPQDKDNPAKQQEYEDIINDDTAGPGFAIQVAIFAHNSVLFPIVRKEVELPALLACDLNRVTSEFTFRSGVLHSF</sequence>
<accession>A0ABP0V522</accession>
<keyword evidence="16" id="KW-1185">Reference proteome</keyword>
<evidence type="ECO:0000259" key="14">
    <source>
        <dbReference type="Pfam" id="PF18441"/>
    </source>
</evidence>
<gene>
    <name evidence="15" type="ORF">CSSPTR1EN2_LOCUS23613</name>
</gene>
<evidence type="ECO:0000256" key="1">
    <source>
        <dbReference type="ARBA" id="ARBA00001946"/>
    </source>
</evidence>
<protein>
    <recommendedName>
        <fullName evidence="3">Small RNA 2'-O-methyltransferase</fullName>
        <ecNumber evidence="11">2.1.1.386</ecNumber>
    </recommendedName>
</protein>
<keyword evidence="10" id="KW-0943">RNA-mediated gene silencing</keyword>
<dbReference type="InterPro" id="IPR029063">
    <property type="entry name" value="SAM-dependent_MTases_sf"/>
</dbReference>
<comment type="similarity">
    <text evidence="2">Belongs to the methyltransferase superfamily. HEN1 family.</text>
</comment>
<dbReference type="EC" id="2.1.1.386" evidence="11"/>
<dbReference type="Gene3D" id="3.40.50.150">
    <property type="entry name" value="Vaccinia Virus protein VP39"/>
    <property type="match status" value="1"/>
</dbReference>
<evidence type="ECO:0000256" key="6">
    <source>
        <dbReference type="ARBA" id="ARBA00022691"/>
    </source>
</evidence>
<keyword evidence="9" id="KW-0694">RNA-binding</keyword>
<evidence type="ECO:0000256" key="4">
    <source>
        <dbReference type="ARBA" id="ARBA00022603"/>
    </source>
</evidence>
<evidence type="ECO:0000256" key="8">
    <source>
        <dbReference type="ARBA" id="ARBA00022842"/>
    </source>
</evidence>
<reference evidence="15" key="1">
    <citation type="submission" date="2024-02" db="EMBL/GenBank/DDBJ databases">
        <authorList>
            <consortium name="ELIXIR-Norway"/>
            <consortium name="Elixir Norway"/>
        </authorList>
    </citation>
    <scope>NUCLEOTIDE SEQUENCE</scope>
</reference>
<keyword evidence="4" id="KW-0489">Methyltransferase</keyword>
<evidence type="ECO:0000256" key="12">
    <source>
        <dbReference type="ARBA" id="ARBA00048418"/>
    </source>
</evidence>
<evidence type="ECO:0000256" key="2">
    <source>
        <dbReference type="ARBA" id="ARBA00009026"/>
    </source>
</evidence>
<evidence type="ECO:0000313" key="16">
    <source>
        <dbReference type="Proteomes" id="UP001497512"/>
    </source>
</evidence>
<evidence type="ECO:0000256" key="11">
    <source>
        <dbReference type="ARBA" id="ARBA00035025"/>
    </source>
</evidence>
<keyword evidence="6" id="KW-0949">S-adenosyl-L-methionine</keyword>
<comment type="cofactor">
    <cofactor evidence="1">
        <name>Mg(2+)</name>
        <dbReference type="ChEBI" id="CHEBI:18420"/>
    </cofactor>
</comment>
<proteinExistence type="inferred from homology"/>
<comment type="catalytic activity">
    <reaction evidence="12">
        <text>small RNA 3'-end nucleotide + S-adenosyl-L-methionine = small RNA 3'-end 2'-O-methylnucleotide + S-adenosyl-L-homocysteine + H(+)</text>
        <dbReference type="Rhea" id="RHEA:37887"/>
        <dbReference type="Rhea" id="RHEA-COMP:10415"/>
        <dbReference type="Rhea" id="RHEA-COMP:10416"/>
        <dbReference type="ChEBI" id="CHEBI:15378"/>
        <dbReference type="ChEBI" id="CHEBI:57856"/>
        <dbReference type="ChEBI" id="CHEBI:59789"/>
        <dbReference type="ChEBI" id="CHEBI:74896"/>
        <dbReference type="ChEBI" id="CHEBI:74898"/>
        <dbReference type="EC" id="2.1.1.386"/>
    </reaction>
</comment>
<evidence type="ECO:0000256" key="10">
    <source>
        <dbReference type="ARBA" id="ARBA00023158"/>
    </source>
</evidence>
<evidence type="ECO:0000256" key="13">
    <source>
        <dbReference type="SAM" id="MobiDB-lite"/>
    </source>
</evidence>
<dbReference type="SUPFAM" id="SSF53335">
    <property type="entry name" value="S-adenosyl-L-methionine-dependent methyltransferases"/>
    <property type="match status" value="1"/>
</dbReference>
<dbReference type="EMBL" id="OZ019901">
    <property type="protein sequence ID" value="CAK9237258.1"/>
    <property type="molecule type" value="Genomic_DNA"/>
</dbReference>
<dbReference type="PANTHER" id="PTHR21404">
    <property type="entry name" value="HEN1"/>
    <property type="match status" value="1"/>
</dbReference>
<keyword evidence="5" id="KW-0808">Transferase</keyword>
<dbReference type="Pfam" id="PF18441">
    <property type="entry name" value="Hen1_Lam_C"/>
    <property type="match status" value="1"/>
</dbReference>
<evidence type="ECO:0000256" key="7">
    <source>
        <dbReference type="ARBA" id="ARBA00022723"/>
    </source>
</evidence>
<dbReference type="Proteomes" id="UP001497512">
    <property type="component" value="Chromosome 9"/>
</dbReference>
<dbReference type="PANTHER" id="PTHR21404:SF3">
    <property type="entry name" value="SMALL RNA 2'-O-METHYLTRANSFERASE"/>
    <property type="match status" value="1"/>
</dbReference>
<name>A0ABP0V522_9BRYO</name>
<keyword evidence="8" id="KW-0460">Magnesium</keyword>
<feature type="compositionally biased region" description="Basic and acidic residues" evidence="13">
    <location>
        <begin position="383"/>
        <end position="396"/>
    </location>
</feature>